<dbReference type="InterPro" id="IPR008880">
    <property type="entry name" value="Trigger_fac_C"/>
</dbReference>
<keyword evidence="8 12" id="KW-0413">Isomerase</keyword>
<evidence type="ECO:0000256" key="6">
    <source>
        <dbReference type="ARBA" id="ARBA00023110"/>
    </source>
</evidence>
<dbReference type="Pfam" id="PF05698">
    <property type="entry name" value="Trigger_C"/>
    <property type="match status" value="1"/>
</dbReference>
<dbReference type="Gene3D" id="1.10.3120.10">
    <property type="entry name" value="Trigger factor, C-terminal domain"/>
    <property type="match status" value="1"/>
</dbReference>
<evidence type="ECO:0000256" key="3">
    <source>
        <dbReference type="ARBA" id="ARBA00013194"/>
    </source>
</evidence>
<dbReference type="EMBL" id="CP043026">
    <property type="protein sequence ID" value="QEH61711.1"/>
    <property type="molecule type" value="Genomic_DNA"/>
</dbReference>
<evidence type="ECO:0000256" key="12">
    <source>
        <dbReference type="HAMAP-Rule" id="MF_00303"/>
    </source>
</evidence>
<evidence type="ECO:0000256" key="7">
    <source>
        <dbReference type="ARBA" id="ARBA00023186"/>
    </source>
</evidence>
<evidence type="ECO:0000256" key="11">
    <source>
        <dbReference type="ARBA" id="ARBA00029986"/>
    </source>
</evidence>
<evidence type="ECO:0000256" key="5">
    <source>
        <dbReference type="ARBA" id="ARBA00022618"/>
    </source>
</evidence>
<evidence type="ECO:0000256" key="15">
    <source>
        <dbReference type="SAM" id="Coils"/>
    </source>
</evidence>
<dbReference type="EC" id="5.2.1.8" evidence="3 12"/>
<evidence type="ECO:0000313" key="17">
    <source>
        <dbReference type="EMBL" id="QEH61711.1"/>
    </source>
</evidence>
<dbReference type="SUPFAM" id="SSF109998">
    <property type="entry name" value="Triger factor/SurA peptide-binding domain-like"/>
    <property type="match status" value="1"/>
</dbReference>
<dbReference type="InterPro" id="IPR037041">
    <property type="entry name" value="Trigger_fac_C_sf"/>
</dbReference>
<keyword evidence="7 12" id="KW-0143">Chaperone</keyword>
<dbReference type="PROSITE" id="PS50059">
    <property type="entry name" value="FKBP_PPIASE"/>
    <property type="match status" value="1"/>
</dbReference>
<comment type="subcellular location">
    <subcellularLocation>
        <location evidence="12">Cytoplasm</location>
    </subcellularLocation>
    <text evidence="12">About half TF is bound to the ribosome near the polypeptide exit tunnel while the other half is free in the cytoplasm.</text>
</comment>
<organism evidence="17 18">
    <name type="scientific">Spiroplasma chinense</name>
    <dbReference type="NCBI Taxonomy" id="216932"/>
    <lineage>
        <taxon>Bacteria</taxon>
        <taxon>Bacillati</taxon>
        <taxon>Mycoplasmatota</taxon>
        <taxon>Mollicutes</taxon>
        <taxon>Entomoplasmatales</taxon>
        <taxon>Spiroplasmataceae</taxon>
        <taxon>Spiroplasma</taxon>
    </lineage>
</organism>
<evidence type="ECO:0000256" key="13">
    <source>
        <dbReference type="PROSITE-ProRule" id="PRU00277"/>
    </source>
</evidence>
<evidence type="ECO:0000259" key="16">
    <source>
        <dbReference type="PROSITE" id="PS50059"/>
    </source>
</evidence>
<gene>
    <name evidence="12 17" type="primary">tig</name>
    <name evidence="17" type="ORF">SCHIN_v1c05140</name>
</gene>
<reference evidence="17 18" key="1">
    <citation type="submission" date="2019-08" db="EMBL/GenBank/DDBJ databases">
        <title>Complete genome sequence of Spiroplasma chinense CCH (DSM 19755).</title>
        <authorList>
            <person name="Shen H.-Y."/>
            <person name="Lin Y.-C."/>
            <person name="Chou L."/>
            <person name="Kuo C.-H."/>
        </authorList>
    </citation>
    <scope>NUCLEOTIDE SEQUENCE [LARGE SCALE GENOMIC DNA]</scope>
    <source>
        <strain evidence="17 18">CCH</strain>
    </source>
</reference>
<dbReference type="GO" id="GO:0015031">
    <property type="term" value="P:protein transport"/>
    <property type="evidence" value="ECO:0007669"/>
    <property type="project" value="UniProtKB-UniRule"/>
</dbReference>
<keyword evidence="9 12" id="KW-0131">Cell cycle</keyword>
<dbReference type="SUPFAM" id="SSF102735">
    <property type="entry name" value="Trigger factor ribosome-binding domain"/>
    <property type="match status" value="1"/>
</dbReference>
<dbReference type="AlphaFoldDB" id="A0A5B9Y3W2"/>
<dbReference type="KEGG" id="schi:SCHIN_v1c05140"/>
<evidence type="ECO:0000256" key="14">
    <source>
        <dbReference type="RuleBase" id="RU003914"/>
    </source>
</evidence>
<feature type="domain" description="PPIase FKBP-type" evidence="16">
    <location>
        <begin position="168"/>
        <end position="216"/>
    </location>
</feature>
<dbReference type="GO" id="GO:0005737">
    <property type="term" value="C:cytoplasm"/>
    <property type="evidence" value="ECO:0007669"/>
    <property type="project" value="UniProtKB-SubCell"/>
</dbReference>
<proteinExistence type="inferred from homology"/>
<keyword evidence="15" id="KW-0175">Coiled coil</keyword>
<evidence type="ECO:0000256" key="1">
    <source>
        <dbReference type="ARBA" id="ARBA00000971"/>
    </source>
</evidence>
<dbReference type="InterPro" id="IPR001179">
    <property type="entry name" value="PPIase_FKBP_dom"/>
</dbReference>
<dbReference type="InterPro" id="IPR027304">
    <property type="entry name" value="Trigger_fact/SurA_dom_sf"/>
</dbReference>
<comment type="similarity">
    <text evidence="2 12 14">Belongs to the FKBP-type PPIase family. Tig subfamily.</text>
</comment>
<dbReference type="Gene3D" id="3.30.70.1050">
    <property type="entry name" value="Trigger factor ribosome-binding domain"/>
    <property type="match status" value="1"/>
</dbReference>
<keyword evidence="18" id="KW-1185">Reference proteome</keyword>
<sequence>MKFSAKKLAEKGQGAWIVTIEGEEWAEAVKKGKAKAAANLEIPGFRKGKAPQEKVAQYLTPVKYLNSAVQSILEKAWDFAKEQNSDVQPFNSPVPTPTKISEKSCELEFVFDLKPEINIGEYKGLKSKELVKEEFEATKEEIEKAIDQYRERFALEKDKEADAVIAKGDVVKFDFEGFIDGEAFKGGKGLDFRLVIGSGNMIPGFEDAMIGKKLGESTIKVTFPNDYTPELSGKEAEFKLNVKEIKERVLPKKDDELAKDLNLPNIKTYKELEENVKVQIVEQKTTTLKNVFVNKVIDMIIANSKIELPKAVINKEIDSLYKEFEARVAGQKLSMKEYKKQTGMTDEDIRAELFDDAKRRISSHLVTDKVRNNENFEVSAEEINEKYTKLASQFGLEVDYIKGSILPEAHVKEEILKEKLIDFLYVNNG</sequence>
<dbReference type="InterPro" id="IPR046357">
    <property type="entry name" value="PPIase_dom_sf"/>
</dbReference>
<dbReference type="Pfam" id="PF05697">
    <property type="entry name" value="Trigger_N"/>
    <property type="match status" value="1"/>
</dbReference>
<evidence type="ECO:0000313" key="18">
    <source>
        <dbReference type="Proteomes" id="UP000323144"/>
    </source>
</evidence>
<keyword evidence="12" id="KW-0963">Cytoplasm</keyword>
<evidence type="ECO:0000256" key="9">
    <source>
        <dbReference type="ARBA" id="ARBA00023306"/>
    </source>
</evidence>
<comment type="catalytic activity">
    <reaction evidence="1 12 13">
        <text>[protein]-peptidylproline (omega=180) = [protein]-peptidylproline (omega=0)</text>
        <dbReference type="Rhea" id="RHEA:16237"/>
        <dbReference type="Rhea" id="RHEA-COMP:10747"/>
        <dbReference type="Rhea" id="RHEA-COMP:10748"/>
        <dbReference type="ChEBI" id="CHEBI:83833"/>
        <dbReference type="ChEBI" id="CHEBI:83834"/>
        <dbReference type="EC" id="5.2.1.8"/>
    </reaction>
</comment>
<dbReference type="RefSeq" id="WP_166508098.1">
    <property type="nucleotide sequence ID" value="NZ_CP043026.1"/>
</dbReference>
<dbReference type="GO" id="GO:0051301">
    <property type="term" value="P:cell division"/>
    <property type="evidence" value="ECO:0007669"/>
    <property type="project" value="UniProtKB-KW"/>
</dbReference>
<keyword evidence="5 12" id="KW-0132">Cell division</keyword>
<dbReference type="SUPFAM" id="SSF54534">
    <property type="entry name" value="FKBP-like"/>
    <property type="match status" value="1"/>
</dbReference>
<keyword evidence="6 12" id="KW-0697">Rotamase</keyword>
<dbReference type="InterPro" id="IPR005215">
    <property type="entry name" value="Trig_fac"/>
</dbReference>
<dbReference type="GO" id="GO:0003755">
    <property type="term" value="F:peptidyl-prolyl cis-trans isomerase activity"/>
    <property type="evidence" value="ECO:0007669"/>
    <property type="project" value="UniProtKB-UniRule"/>
</dbReference>
<dbReference type="HAMAP" id="MF_00303">
    <property type="entry name" value="Trigger_factor_Tig"/>
    <property type="match status" value="1"/>
</dbReference>
<comment type="domain">
    <text evidence="12">Consists of 3 domains; the N-terminus binds the ribosome, the middle domain has PPIase activity, while the C-terminus has intrinsic chaperone activity on its own.</text>
</comment>
<evidence type="ECO:0000256" key="10">
    <source>
        <dbReference type="ARBA" id="ARBA00024849"/>
    </source>
</evidence>
<dbReference type="PIRSF" id="PIRSF003095">
    <property type="entry name" value="Trigger_factor"/>
    <property type="match status" value="1"/>
</dbReference>
<dbReference type="Pfam" id="PF00254">
    <property type="entry name" value="FKBP_C"/>
    <property type="match status" value="1"/>
</dbReference>
<dbReference type="InterPro" id="IPR036611">
    <property type="entry name" value="Trigger_fac_ribosome-bd_sf"/>
</dbReference>
<accession>A0A5B9Y3W2</accession>
<comment type="function">
    <text evidence="10 12">Involved in protein export. Acts as a chaperone by maintaining the newly synthesized protein in an open conformation. Functions as a peptidyl-prolyl cis-trans isomerase.</text>
</comment>
<dbReference type="FunFam" id="3.10.50.40:FF:000001">
    <property type="entry name" value="Trigger factor"/>
    <property type="match status" value="1"/>
</dbReference>
<dbReference type="Proteomes" id="UP000323144">
    <property type="component" value="Chromosome"/>
</dbReference>
<dbReference type="GO" id="GO:0006457">
    <property type="term" value="P:protein folding"/>
    <property type="evidence" value="ECO:0007669"/>
    <property type="project" value="UniProtKB-UniRule"/>
</dbReference>
<dbReference type="Gene3D" id="3.10.50.40">
    <property type="match status" value="1"/>
</dbReference>
<evidence type="ECO:0000256" key="2">
    <source>
        <dbReference type="ARBA" id="ARBA00005464"/>
    </source>
</evidence>
<evidence type="ECO:0000256" key="8">
    <source>
        <dbReference type="ARBA" id="ARBA00023235"/>
    </source>
</evidence>
<name>A0A5B9Y3W2_9MOLU</name>
<protein>
    <recommendedName>
        <fullName evidence="4 12">Trigger factor</fullName>
        <shortName evidence="12">TF</shortName>
        <ecNumber evidence="3 12">5.2.1.8</ecNumber>
    </recommendedName>
    <alternativeName>
        <fullName evidence="11 12">PPIase</fullName>
    </alternativeName>
</protein>
<dbReference type="NCBIfam" id="TIGR00115">
    <property type="entry name" value="tig"/>
    <property type="match status" value="1"/>
</dbReference>
<evidence type="ECO:0000256" key="4">
    <source>
        <dbReference type="ARBA" id="ARBA00016902"/>
    </source>
</evidence>
<dbReference type="InterPro" id="IPR008881">
    <property type="entry name" value="Trigger_fac_ribosome-bd_bac"/>
</dbReference>
<feature type="coiled-coil region" evidence="15">
    <location>
        <begin position="125"/>
        <end position="159"/>
    </location>
</feature>